<dbReference type="EMBL" id="CP115543">
    <property type="protein sequence ID" value="WNH49410.1"/>
    <property type="molecule type" value="Genomic_DNA"/>
</dbReference>
<accession>A0ABY9YFD5</accession>
<dbReference type="Gene3D" id="3.40.1570.10">
    <property type="entry name" value="HemS/ChuS/ChuX like domains"/>
    <property type="match status" value="1"/>
</dbReference>
<proteinExistence type="predicted"/>
<evidence type="ECO:0000313" key="1">
    <source>
        <dbReference type="EMBL" id="WNH49410.1"/>
    </source>
</evidence>
<sequence>MSRALSALRTPDRYLRPGQLPSPEQLAALGTVLCLYRPESSELGGWKHAVSAHACQGMDSEGIRESLCFADARGRCCWRLYLLPDSDFLAWDRLVSAFPARPEPANDGGVAERLWRRLATRLGGEPWRMCALRLHAGDAPGLAASVASLSALGATAARRIARVEGADGELWVDDSNVVPLLHLSSIRHS</sequence>
<organism evidence="1 2">
    <name type="scientific">Stenotrophomonas aracearum</name>
    <dbReference type="NCBI Taxonomy" id="3003272"/>
    <lineage>
        <taxon>Bacteria</taxon>
        <taxon>Pseudomonadati</taxon>
        <taxon>Pseudomonadota</taxon>
        <taxon>Gammaproteobacteria</taxon>
        <taxon>Lysobacterales</taxon>
        <taxon>Lysobacteraceae</taxon>
        <taxon>Stenotrophomonas</taxon>
    </lineage>
</organism>
<dbReference type="Proteomes" id="UP001305421">
    <property type="component" value="Chromosome"/>
</dbReference>
<protein>
    <submittedName>
        <fullName evidence="1">Hemin transport protein</fullName>
    </submittedName>
</protein>
<dbReference type="SUPFAM" id="SSF144064">
    <property type="entry name" value="Heme iron utilization protein-like"/>
    <property type="match status" value="1"/>
</dbReference>
<dbReference type="RefSeq" id="WP_102946411.1">
    <property type="nucleotide sequence ID" value="NZ_CP115543.1"/>
</dbReference>
<keyword evidence="2" id="KW-1185">Reference proteome</keyword>
<reference evidence="1 2" key="1">
    <citation type="submission" date="2022-12" db="EMBL/GenBank/DDBJ databases">
        <title>Two new species, Stenotrophomonas aracearum and Stenotrophomonas oahuensis, isolated from Anthurium (Araceae family) in Hawaii.</title>
        <authorList>
            <person name="Chunag S.C."/>
            <person name="Dobhal S."/>
            <person name="Alvarez A."/>
            <person name="Arif M."/>
        </authorList>
    </citation>
    <scope>NUCLEOTIDE SEQUENCE [LARGE SCALE GENOMIC DNA]</scope>
    <source>
        <strain evidence="1 2">A5588</strain>
    </source>
</reference>
<evidence type="ECO:0000313" key="2">
    <source>
        <dbReference type="Proteomes" id="UP001305421"/>
    </source>
</evidence>
<gene>
    <name evidence="1" type="ORF">PDM28_03510</name>
</gene>
<name>A0ABY9YFD5_9GAMM</name>
<dbReference type="InterPro" id="IPR053733">
    <property type="entry name" value="Heme_Transport_Util_sf"/>
</dbReference>